<feature type="domain" description="Restriction endonuclease type IV Mrr" evidence="2">
    <location>
        <begin position="59"/>
        <end position="165"/>
    </location>
</feature>
<dbReference type="GO" id="GO:0003677">
    <property type="term" value="F:DNA binding"/>
    <property type="evidence" value="ECO:0007669"/>
    <property type="project" value="InterPro"/>
</dbReference>
<dbReference type="AlphaFoldDB" id="A0A1M5ZVU4"/>
<organism evidence="3 4">
    <name type="scientific">Clostridium intestinale DSM 6191</name>
    <dbReference type="NCBI Taxonomy" id="1121320"/>
    <lineage>
        <taxon>Bacteria</taxon>
        <taxon>Bacillati</taxon>
        <taxon>Bacillota</taxon>
        <taxon>Clostridia</taxon>
        <taxon>Eubacteriales</taxon>
        <taxon>Clostridiaceae</taxon>
        <taxon>Clostridium</taxon>
    </lineage>
</organism>
<keyword evidence="1" id="KW-1133">Transmembrane helix</keyword>
<evidence type="ECO:0000259" key="2">
    <source>
        <dbReference type="Pfam" id="PF04471"/>
    </source>
</evidence>
<keyword evidence="3" id="KW-0378">Hydrolase</keyword>
<sequence length="180" mass="20749">MSILDSFYGVIYGTLLVIVSLKSIILLQNFINIVKVIRGKEERLESLKNKRLNIKEINRLTNYEYILFCEGYFKELGYENFGVLNNKNTVKEIMCRKEDKKVLLRCSKESVDSEVVLDFIGAMIKNNIFEGIIVYCGKVEAKAIKISEGNKNKFSIIFVDIEEILKTEANKEYNIIEGLN</sequence>
<name>A0A1M5ZVU4_9CLOT</name>
<keyword evidence="3" id="KW-0540">Nuclease</keyword>
<dbReference type="InterPro" id="IPR007560">
    <property type="entry name" value="Restrct_endonuc_IV_Mrr"/>
</dbReference>
<gene>
    <name evidence="3" type="ORF">SAMN02745941_03492</name>
</gene>
<dbReference type="RefSeq" id="WP_073021557.1">
    <property type="nucleotide sequence ID" value="NZ_FQXU01000011.1"/>
</dbReference>
<dbReference type="EMBL" id="FQXU01000011">
    <property type="protein sequence ID" value="SHI28365.1"/>
    <property type="molecule type" value="Genomic_DNA"/>
</dbReference>
<evidence type="ECO:0000256" key="1">
    <source>
        <dbReference type="SAM" id="Phobius"/>
    </source>
</evidence>
<keyword evidence="1" id="KW-0812">Transmembrane</keyword>
<evidence type="ECO:0000313" key="4">
    <source>
        <dbReference type="Proteomes" id="UP000184241"/>
    </source>
</evidence>
<keyword evidence="3" id="KW-0255">Endonuclease</keyword>
<proteinExistence type="predicted"/>
<reference evidence="3 4" key="1">
    <citation type="submission" date="2016-11" db="EMBL/GenBank/DDBJ databases">
        <authorList>
            <person name="Jaros S."/>
            <person name="Januszkiewicz K."/>
            <person name="Wedrychowicz H."/>
        </authorList>
    </citation>
    <scope>NUCLEOTIDE SEQUENCE [LARGE SCALE GENOMIC DNA]</scope>
    <source>
        <strain evidence="3 4">DSM 6191</strain>
    </source>
</reference>
<dbReference type="GO" id="GO:0004519">
    <property type="term" value="F:endonuclease activity"/>
    <property type="evidence" value="ECO:0007669"/>
    <property type="project" value="UniProtKB-KW"/>
</dbReference>
<protein>
    <submittedName>
        <fullName evidence="3">Restriction endonuclease</fullName>
    </submittedName>
</protein>
<dbReference type="Pfam" id="PF04471">
    <property type="entry name" value="Mrr_cat"/>
    <property type="match status" value="1"/>
</dbReference>
<keyword evidence="1" id="KW-0472">Membrane</keyword>
<dbReference type="Proteomes" id="UP000184241">
    <property type="component" value="Unassembled WGS sequence"/>
</dbReference>
<dbReference type="GO" id="GO:0009307">
    <property type="term" value="P:DNA restriction-modification system"/>
    <property type="evidence" value="ECO:0007669"/>
    <property type="project" value="InterPro"/>
</dbReference>
<accession>A0A1M5ZVU4</accession>
<evidence type="ECO:0000313" key="3">
    <source>
        <dbReference type="EMBL" id="SHI28365.1"/>
    </source>
</evidence>
<feature type="transmembrane region" description="Helical" evidence="1">
    <location>
        <begin position="6"/>
        <end position="31"/>
    </location>
</feature>